<protein>
    <submittedName>
        <fullName evidence="4">GPI anchored dioxygenase-like protein</fullName>
    </submittedName>
</protein>
<dbReference type="PANTHER" id="PTHR34315">
    <property type="match status" value="1"/>
</dbReference>
<organism evidence="4 5">
    <name type="scientific">Phyllosticta capitalensis</name>
    <dbReference type="NCBI Taxonomy" id="121624"/>
    <lineage>
        <taxon>Eukaryota</taxon>
        <taxon>Fungi</taxon>
        <taxon>Dikarya</taxon>
        <taxon>Ascomycota</taxon>
        <taxon>Pezizomycotina</taxon>
        <taxon>Dothideomycetes</taxon>
        <taxon>Dothideomycetes incertae sedis</taxon>
        <taxon>Botryosphaeriales</taxon>
        <taxon>Phyllostictaceae</taxon>
        <taxon>Phyllosticta</taxon>
    </lineage>
</organism>
<name>A0ABR1YH74_9PEZI</name>
<evidence type="ECO:0000256" key="2">
    <source>
        <dbReference type="SAM" id="SignalP"/>
    </source>
</evidence>
<dbReference type="Pfam" id="PF00775">
    <property type="entry name" value="Dioxygenase_C"/>
    <property type="match status" value="1"/>
</dbReference>
<evidence type="ECO:0000259" key="3">
    <source>
        <dbReference type="Pfam" id="PF00775"/>
    </source>
</evidence>
<dbReference type="InterPro" id="IPR015889">
    <property type="entry name" value="Intradiol_dOase_core"/>
</dbReference>
<evidence type="ECO:0000313" key="5">
    <source>
        <dbReference type="Proteomes" id="UP001492380"/>
    </source>
</evidence>
<feature type="compositionally biased region" description="Low complexity" evidence="1">
    <location>
        <begin position="363"/>
        <end position="380"/>
    </location>
</feature>
<feature type="chain" id="PRO_5047246831" evidence="2">
    <location>
        <begin position="20"/>
        <end position="380"/>
    </location>
</feature>
<dbReference type="Proteomes" id="UP001492380">
    <property type="component" value="Unassembled WGS sequence"/>
</dbReference>
<proteinExistence type="predicted"/>
<feature type="signal peptide" evidence="2">
    <location>
        <begin position="1"/>
        <end position="19"/>
    </location>
</feature>
<dbReference type="Gene3D" id="2.60.130.10">
    <property type="entry name" value="Aromatic compound dioxygenase"/>
    <property type="match status" value="1"/>
</dbReference>
<evidence type="ECO:0000256" key="1">
    <source>
        <dbReference type="SAM" id="MobiDB-lite"/>
    </source>
</evidence>
<keyword evidence="2" id="KW-0732">Signal</keyword>
<feature type="region of interest" description="Disordered" evidence="1">
    <location>
        <begin position="345"/>
        <end position="380"/>
    </location>
</feature>
<comment type="caution">
    <text evidence="4">The sequence shown here is derived from an EMBL/GenBank/DDBJ whole genome shotgun (WGS) entry which is preliminary data.</text>
</comment>
<evidence type="ECO:0000313" key="4">
    <source>
        <dbReference type="EMBL" id="KAK8229114.1"/>
    </source>
</evidence>
<dbReference type="PANTHER" id="PTHR34315:SF2">
    <property type="entry name" value="ANCHORED DIOXYGENASE, PUTATIVE (AFU_ORTHOLOGUE AFUA_3G01800)-RELATED"/>
    <property type="match status" value="1"/>
</dbReference>
<reference evidence="4 5" key="1">
    <citation type="submission" date="2024-04" db="EMBL/GenBank/DDBJ databases">
        <title>Phyllosticta paracitricarpa is synonymous to the EU quarantine fungus P. citricarpa based on phylogenomic analyses.</title>
        <authorList>
            <consortium name="Lawrence Berkeley National Laboratory"/>
            <person name="Van Ingen-Buijs V.A."/>
            <person name="Van Westerhoven A.C."/>
            <person name="Haridas S."/>
            <person name="Skiadas P."/>
            <person name="Martin F."/>
            <person name="Groenewald J.Z."/>
            <person name="Crous P.W."/>
            <person name="Seidl M.F."/>
        </authorList>
    </citation>
    <scope>NUCLEOTIDE SEQUENCE [LARGE SCALE GENOMIC DNA]</scope>
    <source>
        <strain evidence="4 5">CBS 123374</strain>
    </source>
</reference>
<gene>
    <name evidence="4" type="ORF">HDK90DRAFT_347194</name>
</gene>
<dbReference type="InterPro" id="IPR000627">
    <property type="entry name" value="Intradiol_dOase_C"/>
</dbReference>
<keyword evidence="5" id="KW-1185">Reference proteome</keyword>
<dbReference type="CDD" id="cd03457">
    <property type="entry name" value="intradiol_dioxygenase_like"/>
    <property type="match status" value="1"/>
</dbReference>
<dbReference type="SUPFAM" id="SSF49482">
    <property type="entry name" value="Aromatic compound dioxygenase"/>
    <property type="match status" value="1"/>
</dbReference>
<feature type="domain" description="Intradiol ring-cleavage dioxygenases" evidence="3">
    <location>
        <begin position="144"/>
        <end position="237"/>
    </location>
</feature>
<dbReference type="EMBL" id="JBBWRZ010000009">
    <property type="protein sequence ID" value="KAK8229114.1"/>
    <property type="molecule type" value="Genomic_DNA"/>
</dbReference>
<sequence>MVRLSAVAAIAALSTLAAAHPEPHHDHSMVKREVDYRNDLANKQTRSLEKCAGSQKMKRTQQKAIERRAATLQRLRKERGIADKKIKNRRTVADLEAMEKVNHNMTGVVSTDVEANSLFGANTSCILTPENTIGPYYVTGEYVRSDVTEGEPGVPMHLEMQFIDTNTCEPLPDLFIDIWACNSTGIYSGIDTSSGQGGLNSTFLRGVQETNSDGLAVFDTIFPGHYEGRATHEHVVAHVGAKLLANGTSTLGTVAHIGQLFFDETLRSAVEDTYPYNTNTVEVTTNDEDMWAPYQAENNYDPFPEFVYLDSEDITAGLMAWISIGVDSTANRNVNATNAAYYDATGGHDSGKSVAGGSGGSMPSGASGTPPAGASGTPSA</sequence>
<accession>A0ABR1YH74</accession>